<dbReference type="STRING" id="264951.A0A443HXN6"/>
<dbReference type="EMBL" id="RCNU01000004">
    <property type="protein sequence ID" value="RWQ96504.1"/>
    <property type="molecule type" value="Genomic_DNA"/>
</dbReference>
<dbReference type="RefSeq" id="XP_028486149.1">
    <property type="nucleotide sequence ID" value="XM_028630493.1"/>
</dbReference>
<comment type="caution">
    <text evidence="2">The sequence shown here is derived from an EMBL/GenBank/DDBJ whole genome shotgun (WGS) entry which is preliminary data.</text>
</comment>
<dbReference type="Pfam" id="PF13391">
    <property type="entry name" value="HNH_2"/>
    <property type="match status" value="1"/>
</dbReference>
<name>A0A443HXN6_BYSSP</name>
<feature type="domain" description="HNH nuclease" evidence="1">
    <location>
        <begin position="138"/>
        <end position="234"/>
    </location>
</feature>
<organism evidence="2 3">
    <name type="scientific">Byssochlamys spectabilis</name>
    <name type="common">Paecilomyces variotii</name>
    <dbReference type="NCBI Taxonomy" id="264951"/>
    <lineage>
        <taxon>Eukaryota</taxon>
        <taxon>Fungi</taxon>
        <taxon>Dikarya</taxon>
        <taxon>Ascomycota</taxon>
        <taxon>Pezizomycotina</taxon>
        <taxon>Eurotiomycetes</taxon>
        <taxon>Eurotiomycetidae</taxon>
        <taxon>Eurotiales</taxon>
        <taxon>Thermoascaceae</taxon>
        <taxon>Paecilomyces</taxon>
    </lineage>
</organism>
<protein>
    <recommendedName>
        <fullName evidence="1">HNH nuclease domain-containing protein</fullName>
    </recommendedName>
</protein>
<dbReference type="Proteomes" id="UP000283841">
    <property type="component" value="Unassembled WGS sequence"/>
</dbReference>
<gene>
    <name evidence="2" type="ORF">C8Q69DRAFT_465522</name>
</gene>
<dbReference type="AlphaFoldDB" id="A0A443HXN6"/>
<evidence type="ECO:0000313" key="3">
    <source>
        <dbReference type="Proteomes" id="UP000283841"/>
    </source>
</evidence>
<dbReference type="InterPro" id="IPR003615">
    <property type="entry name" value="HNH_nuc"/>
</dbReference>
<dbReference type="GeneID" id="39599770"/>
<proteinExistence type="predicted"/>
<dbReference type="VEuPathDB" id="FungiDB:C8Q69DRAFT_465522"/>
<accession>A0A443HXN6</accession>
<evidence type="ECO:0000313" key="2">
    <source>
        <dbReference type="EMBL" id="RWQ96504.1"/>
    </source>
</evidence>
<evidence type="ECO:0000259" key="1">
    <source>
        <dbReference type="Pfam" id="PF13391"/>
    </source>
</evidence>
<sequence length="335" mass="38338">MSAQIGLSGEPPGIWPDLARRAKEKINQYEYIPSLDDEKLVPCMIALLDYLPEGGRESIARDILGCESNKKKLYDVFQNIRSCLLFAMKAAGHSSINRTPIDDDRKDNVEPIISELNYPQHRERQFRDKVLYRDRFRCVVTKDMDFNHWEKVGEPAGIMYSELEAAHIIPLPLASWKESPTASFDASNVWEMLYRCFPKVRQIGMKVDNINNPCNGISLRDSLQTQFRKFHLAFAPTAIPNTYKVKTYLAFPTYLRRDIPYDGFICFTDSSNAHDVPLPDAALFDCHYRVAEVLNASGMLGEIDTKIEEWEDMEVNMWDDHLAEDGTTDISAQSP</sequence>
<reference evidence="2 3" key="1">
    <citation type="journal article" date="2018" name="Front. Microbiol.">
        <title>Genomic and genetic insights into a cosmopolitan fungus, Paecilomyces variotii (Eurotiales).</title>
        <authorList>
            <person name="Urquhart A.S."/>
            <person name="Mondo S.J."/>
            <person name="Makela M.R."/>
            <person name="Hane J.K."/>
            <person name="Wiebenga A."/>
            <person name="He G."/>
            <person name="Mihaltcheva S."/>
            <person name="Pangilinan J."/>
            <person name="Lipzen A."/>
            <person name="Barry K."/>
            <person name="de Vries R.P."/>
            <person name="Grigoriev I.V."/>
            <person name="Idnurm A."/>
        </authorList>
    </citation>
    <scope>NUCLEOTIDE SEQUENCE [LARGE SCALE GENOMIC DNA]</scope>
    <source>
        <strain evidence="2 3">CBS 101075</strain>
    </source>
</reference>
<keyword evidence="3" id="KW-1185">Reference proteome</keyword>